<dbReference type="SMART" id="SM00260">
    <property type="entry name" value="CheW"/>
    <property type="match status" value="1"/>
</dbReference>
<evidence type="ECO:0000313" key="3">
    <source>
        <dbReference type="Proteomes" id="UP001069802"/>
    </source>
</evidence>
<gene>
    <name evidence="2" type="ORF">O4H49_15940</name>
</gene>
<dbReference type="InterPro" id="IPR039315">
    <property type="entry name" value="CheW"/>
</dbReference>
<dbReference type="Pfam" id="PF01584">
    <property type="entry name" value="CheW"/>
    <property type="match status" value="1"/>
</dbReference>
<dbReference type="PROSITE" id="PS50851">
    <property type="entry name" value="CHEW"/>
    <property type="match status" value="1"/>
</dbReference>
<dbReference type="EMBL" id="JAPWGY010000006">
    <property type="protein sequence ID" value="MCZ4282280.1"/>
    <property type="molecule type" value="Genomic_DNA"/>
</dbReference>
<dbReference type="CDD" id="cd00732">
    <property type="entry name" value="CheW"/>
    <property type="match status" value="1"/>
</dbReference>
<dbReference type="RefSeq" id="WP_269424429.1">
    <property type="nucleotide sequence ID" value="NZ_JAPWGY010000006.1"/>
</dbReference>
<dbReference type="PANTHER" id="PTHR22617">
    <property type="entry name" value="CHEMOTAXIS SENSOR HISTIDINE KINASE-RELATED"/>
    <property type="match status" value="1"/>
</dbReference>
<dbReference type="PANTHER" id="PTHR22617:SF23">
    <property type="entry name" value="CHEMOTAXIS PROTEIN CHEW"/>
    <property type="match status" value="1"/>
</dbReference>
<protein>
    <submittedName>
        <fullName evidence="2">Chemotaxis protein CheW</fullName>
    </submittedName>
</protein>
<name>A0ABT4LMC3_9PROT</name>
<dbReference type="Proteomes" id="UP001069802">
    <property type="component" value="Unassembled WGS sequence"/>
</dbReference>
<evidence type="ECO:0000259" key="1">
    <source>
        <dbReference type="PROSITE" id="PS50851"/>
    </source>
</evidence>
<keyword evidence="3" id="KW-1185">Reference proteome</keyword>
<accession>A0ABT4LMC3</accession>
<proteinExistence type="predicted"/>
<evidence type="ECO:0000313" key="2">
    <source>
        <dbReference type="EMBL" id="MCZ4282280.1"/>
    </source>
</evidence>
<comment type="caution">
    <text evidence="2">The sequence shown here is derived from an EMBL/GenBank/DDBJ whole genome shotgun (WGS) entry which is preliminary data.</text>
</comment>
<dbReference type="InterPro" id="IPR036061">
    <property type="entry name" value="CheW-like_dom_sf"/>
</dbReference>
<organism evidence="2 3">
    <name type="scientific">Kiloniella laminariae</name>
    <dbReference type="NCBI Taxonomy" id="454162"/>
    <lineage>
        <taxon>Bacteria</taxon>
        <taxon>Pseudomonadati</taxon>
        <taxon>Pseudomonadota</taxon>
        <taxon>Alphaproteobacteria</taxon>
        <taxon>Rhodospirillales</taxon>
        <taxon>Kiloniellaceae</taxon>
        <taxon>Kiloniella</taxon>
    </lineage>
</organism>
<sequence>MEGNRQMMEEKMPAVLTTDDSAGTAISKTAIQEQAQFITFTIDDQEYGVDIMSVREIKGWVETTVLPNTPQHMRGVLNLRGVIVPIFDLRCRFGLGKTSATKMHVIVIIEVKNRMIGILVDTVSDILTVSINDIRPVPRMERIVDDEYLTGLVTIKERMVALLNQERLFNSQLIEEGVATGRAWKSDSA</sequence>
<dbReference type="Gene3D" id="2.40.50.180">
    <property type="entry name" value="CheA-289, Domain 4"/>
    <property type="match status" value="1"/>
</dbReference>
<dbReference type="InterPro" id="IPR002545">
    <property type="entry name" value="CheW-lke_dom"/>
</dbReference>
<reference evidence="2" key="1">
    <citation type="submission" date="2022-12" db="EMBL/GenBank/DDBJ databases">
        <title>Bacterial isolates from different developmental stages of Nematostella vectensis.</title>
        <authorList>
            <person name="Fraune S."/>
        </authorList>
    </citation>
    <scope>NUCLEOTIDE SEQUENCE</scope>
    <source>
        <strain evidence="2">G21630-S1</strain>
    </source>
</reference>
<feature type="domain" description="CheW-like" evidence="1">
    <location>
        <begin position="34"/>
        <end position="174"/>
    </location>
</feature>
<dbReference type="Gene3D" id="2.30.30.40">
    <property type="entry name" value="SH3 Domains"/>
    <property type="match status" value="1"/>
</dbReference>
<dbReference type="SUPFAM" id="SSF50341">
    <property type="entry name" value="CheW-like"/>
    <property type="match status" value="1"/>
</dbReference>